<keyword evidence="3" id="KW-0808">Transferase</keyword>
<evidence type="ECO:0000259" key="5">
    <source>
        <dbReference type="Pfam" id="PF00551"/>
    </source>
</evidence>
<dbReference type="AlphaFoldDB" id="A0A094NYP4"/>
<organism evidence="7">
    <name type="scientific">freshwater metagenome</name>
    <dbReference type="NCBI Taxonomy" id="449393"/>
    <lineage>
        <taxon>unclassified sequences</taxon>
        <taxon>metagenomes</taxon>
        <taxon>ecological metagenomes</taxon>
    </lineage>
</organism>
<name>A0A094NYP4_9ZZZZ</name>
<comment type="similarity">
    <text evidence="1">Belongs to the Fmt family.</text>
</comment>
<feature type="domain" description="Formyl transferase N-terminal" evidence="5">
    <location>
        <begin position="28"/>
        <end position="169"/>
    </location>
</feature>
<feature type="domain" description="Formyl transferase C-terminal" evidence="6">
    <location>
        <begin position="199"/>
        <end position="296"/>
    </location>
</feature>
<reference evidence="7" key="1">
    <citation type="submission" date="2014-05" db="EMBL/GenBank/DDBJ databases">
        <title>Key roles for freshwater Actinobacteria revealed by deep metagenomic sequencing.</title>
        <authorList>
            <person name="Ghai R."/>
            <person name="Mizuno C.M."/>
            <person name="Picazo A."/>
            <person name="Camacho A."/>
            <person name="Rodriguez-Valera F."/>
        </authorList>
    </citation>
    <scope>NUCLEOTIDE SEQUENCE</scope>
</reference>
<dbReference type="InterPro" id="IPR005794">
    <property type="entry name" value="Fmt"/>
</dbReference>
<gene>
    <name evidence="7" type="ORF">GM49_1315</name>
</gene>
<dbReference type="Pfam" id="PF00551">
    <property type="entry name" value="Formyl_trans_N"/>
    <property type="match status" value="1"/>
</dbReference>
<dbReference type="InterPro" id="IPR002376">
    <property type="entry name" value="Formyl_transf_N"/>
</dbReference>
<dbReference type="GO" id="GO:0005829">
    <property type="term" value="C:cytosol"/>
    <property type="evidence" value="ECO:0007669"/>
    <property type="project" value="TreeGrafter"/>
</dbReference>
<evidence type="ECO:0000259" key="6">
    <source>
        <dbReference type="Pfam" id="PF02911"/>
    </source>
</evidence>
<dbReference type="InterPro" id="IPR036477">
    <property type="entry name" value="Formyl_transf_N_sf"/>
</dbReference>
<evidence type="ECO:0000256" key="1">
    <source>
        <dbReference type="ARBA" id="ARBA00010699"/>
    </source>
</evidence>
<evidence type="ECO:0000256" key="3">
    <source>
        <dbReference type="ARBA" id="ARBA00022679"/>
    </source>
</evidence>
<dbReference type="InterPro" id="IPR005793">
    <property type="entry name" value="Formyl_trans_C"/>
</dbReference>
<proteinExistence type="inferred from homology"/>
<accession>A0A094NYP4</accession>
<dbReference type="InterPro" id="IPR011034">
    <property type="entry name" value="Formyl_transferase-like_C_sf"/>
</dbReference>
<dbReference type="EC" id="2.1.2.9" evidence="2"/>
<dbReference type="PANTHER" id="PTHR11138">
    <property type="entry name" value="METHIONYL-TRNA FORMYLTRANSFERASE"/>
    <property type="match status" value="1"/>
</dbReference>
<dbReference type="PANTHER" id="PTHR11138:SF5">
    <property type="entry name" value="METHIONYL-TRNA FORMYLTRANSFERASE, MITOCHONDRIAL"/>
    <property type="match status" value="1"/>
</dbReference>
<dbReference type="Gene3D" id="3.40.50.12230">
    <property type="match status" value="1"/>
</dbReference>
<evidence type="ECO:0000256" key="2">
    <source>
        <dbReference type="ARBA" id="ARBA00012261"/>
    </source>
</evidence>
<dbReference type="CDD" id="cd08646">
    <property type="entry name" value="FMT_core_Met-tRNA-FMT_N"/>
    <property type="match status" value="1"/>
</dbReference>
<sequence length="305" mass="33138">MQLSIASSSLISIPIIEAILVSDHTLGSIITNPDKPTGRGKKIEANDLAKWAMEKGLEVAKPADTSELNRHLLASQPQLIITCAYGRIIPVELLHGPRFGWINLHFSLLPKLRGAAPVQWAILNGETSTGFSIFKLDKGMDTGPIYLSKEVNISDEDTTPILLQRLTELAIPDLLELISVIGKTRATPQPLSGATLAPKISKDMARIVWDSPIETVLRQDRALSDNPGIWSMFNGERISLHGLKEVLIANDLKSPGDIQLVGDQLLVRTSDSVVKITEVTPSGKKRMAGADFARGARLDSGSKFE</sequence>
<dbReference type="EMBL" id="JNSJ01000009">
    <property type="protein sequence ID" value="KGA03607.1"/>
    <property type="molecule type" value="Genomic_DNA"/>
</dbReference>
<dbReference type="GO" id="GO:0004479">
    <property type="term" value="F:methionyl-tRNA formyltransferase activity"/>
    <property type="evidence" value="ECO:0007669"/>
    <property type="project" value="UniProtKB-EC"/>
</dbReference>
<dbReference type="InterPro" id="IPR041711">
    <property type="entry name" value="Met-tRNA-FMT_N"/>
</dbReference>
<dbReference type="SUPFAM" id="SSF50486">
    <property type="entry name" value="FMT C-terminal domain-like"/>
    <property type="match status" value="1"/>
</dbReference>
<evidence type="ECO:0000256" key="4">
    <source>
        <dbReference type="ARBA" id="ARBA00022917"/>
    </source>
</evidence>
<dbReference type="NCBIfam" id="TIGR00460">
    <property type="entry name" value="fmt"/>
    <property type="match status" value="1"/>
</dbReference>
<evidence type="ECO:0000313" key="7">
    <source>
        <dbReference type="EMBL" id="KGA03607.1"/>
    </source>
</evidence>
<dbReference type="HAMAP" id="MF_00182">
    <property type="entry name" value="Formyl_trans"/>
    <property type="match status" value="1"/>
</dbReference>
<keyword evidence="4" id="KW-0648">Protein biosynthesis</keyword>
<comment type="caution">
    <text evidence="7">The sequence shown here is derived from an EMBL/GenBank/DDBJ whole genome shotgun (WGS) entry which is preliminary data.</text>
</comment>
<dbReference type="Pfam" id="PF02911">
    <property type="entry name" value="Formyl_trans_C"/>
    <property type="match status" value="1"/>
</dbReference>
<protein>
    <recommendedName>
        <fullName evidence="2">methionyl-tRNA formyltransferase</fullName>
        <ecNumber evidence="2">2.1.2.9</ecNumber>
    </recommendedName>
</protein>
<dbReference type="SUPFAM" id="SSF53328">
    <property type="entry name" value="Formyltransferase"/>
    <property type="match status" value="1"/>
</dbReference>